<accession>A0ABU8USN9</accession>
<dbReference type="InterPro" id="IPR001387">
    <property type="entry name" value="Cro/C1-type_HTH"/>
</dbReference>
<organism evidence="1 2">
    <name type="scientific">Streptomyces machairae</name>
    <dbReference type="NCBI Taxonomy" id="3134109"/>
    <lineage>
        <taxon>Bacteria</taxon>
        <taxon>Bacillati</taxon>
        <taxon>Actinomycetota</taxon>
        <taxon>Actinomycetes</taxon>
        <taxon>Kitasatosporales</taxon>
        <taxon>Streptomycetaceae</taxon>
        <taxon>Streptomyces</taxon>
    </lineage>
</organism>
<dbReference type="SUPFAM" id="SSF47413">
    <property type="entry name" value="lambda repressor-like DNA-binding domains"/>
    <property type="match status" value="1"/>
</dbReference>
<keyword evidence="2" id="KW-1185">Reference proteome</keyword>
<protein>
    <submittedName>
        <fullName evidence="1">Helix-turn-helix transcriptional regulator</fullName>
    </submittedName>
</protein>
<dbReference type="EMBL" id="JBBKAK010000001">
    <property type="protein sequence ID" value="MEJ8671928.1"/>
    <property type="molecule type" value="Genomic_DNA"/>
</dbReference>
<reference evidence="1 2" key="1">
    <citation type="submission" date="2024-03" db="EMBL/GenBank/DDBJ databases">
        <title>Novel Streptomyces species of biotechnological and ecological value are a feature of Machair soil.</title>
        <authorList>
            <person name="Prole J.R."/>
            <person name="Goodfellow M."/>
            <person name="Allenby N."/>
            <person name="Ward A.C."/>
        </authorList>
    </citation>
    <scope>NUCLEOTIDE SEQUENCE [LARGE SCALE GENOMIC DNA]</scope>
    <source>
        <strain evidence="1 2">MS1.AVA.1</strain>
    </source>
</reference>
<dbReference type="Proteomes" id="UP001376459">
    <property type="component" value="Unassembled WGS sequence"/>
</dbReference>
<evidence type="ECO:0000313" key="2">
    <source>
        <dbReference type="Proteomes" id="UP001376459"/>
    </source>
</evidence>
<evidence type="ECO:0000313" key="1">
    <source>
        <dbReference type="EMBL" id="MEJ8671928.1"/>
    </source>
</evidence>
<proteinExistence type="predicted"/>
<comment type="caution">
    <text evidence="1">The sequence shown here is derived from an EMBL/GenBank/DDBJ whole genome shotgun (WGS) entry which is preliminary data.</text>
</comment>
<dbReference type="Gene3D" id="1.10.260.40">
    <property type="entry name" value="lambda repressor-like DNA-binding domains"/>
    <property type="match status" value="1"/>
</dbReference>
<dbReference type="CDD" id="cd00093">
    <property type="entry name" value="HTH_XRE"/>
    <property type="match status" value="1"/>
</dbReference>
<name>A0ABU8USN9_9ACTN</name>
<sequence>MATRDLVRLAKRVKAHRLELYPSRLAAAQAAGISKDTWHRIEEGQDVREATYAKVDKALGWATGSCVLIAEGQSPVLAGEPDRPDATPRMTESEMRDAAFALAAQKLPSAPIGDVQAFVEELVKVLQKTGEVANGS</sequence>
<dbReference type="Pfam" id="PF13560">
    <property type="entry name" value="HTH_31"/>
    <property type="match status" value="1"/>
</dbReference>
<gene>
    <name evidence="1" type="ORF">WKI71_36860</name>
</gene>
<dbReference type="InterPro" id="IPR010982">
    <property type="entry name" value="Lambda_DNA-bd_dom_sf"/>
</dbReference>